<dbReference type="Gene3D" id="2.60.40.2970">
    <property type="match status" value="1"/>
</dbReference>
<dbReference type="GeneID" id="70298122"/>
<keyword evidence="1" id="KW-0472">Membrane</keyword>
<feature type="transmembrane region" description="Helical" evidence="1">
    <location>
        <begin position="12"/>
        <end position="29"/>
    </location>
</feature>
<reference evidence="2" key="1">
    <citation type="journal article" date="2021" name="IMA Fungus">
        <title>Genomic characterization of three marine fungi, including Emericellopsis atlantica sp. nov. with signatures of a generalist lifestyle and marine biomass degradation.</title>
        <authorList>
            <person name="Hagestad O.C."/>
            <person name="Hou L."/>
            <person name="Andersen J.H."/>
            <person name="Hansen E.H."/>
            <person name="Altermark B."/>
            <person name="Li C."/>
            <person name="Kuhnert E."/>
            <person name="Cox R.J."/>
            <person name="Crous P.W."/>
            <person name="Spatafora J.W."/>
            <person name="Lail K."/>
            <person name="Amirebrahimi M."/>
            <person name="Lipzen A."/>
            <person name="Pangilinan J."/>
            <person name="Andreopoulos W."/>
            <person name="Hayes R.D."/>
            <person name="Ng V."/>
            <person name="Grigoriev I.V."/>
            <person name="Jackson S.A."/>
            <person name="Sutton T.D.S."/>
            <person name="Dobson A.D.W."/>
            <person name="Rama T."/>
        </authorList>
    </citation>
    <scope>NUCLEOTIDE SEQUENCE</scope>
    <source>
        <strain evidence="2">TS7</strain>
    </source>
</reference>
<evidence type="ECO:0000256" key="1">
    <source>
        <dbReference type="SAM" id="Phobius"/>
    </source>
</evidence>
<keyword evidence="3" id="KW-1185">Reference proteome</keyword>
<sequence>MSPSRACTGPKIFTGVLFFVAVVVLFRAFGTQQVGMSQRDSPNPLEGLKVSIEQSSTEWPISVKATVTNTNDYTVSILTYDSPLDQAAFALGLLSLTPSGKDTALELATVQFRRIWPPTRDHLVELAAGESKTSEIEVKPAMVSKETLGETATALLKGEWRAVWPKAKDDISDASLDNPSDSEDAFMGTFQSDELALKVD</sequence>
<evidence type="ECO:0000313" key="3">
    <source>
        <dbReference type="Proteomes" id="UP000887229"/>
    </source>
</evidence>
<organism evidence="2 3">
    <name type="scientific">Emericellopsis atlantica</name>
    <dbReference type="NCBI Taxonomy" id="2614577"/>
    <lineage>
        <taxon>Eukaryota</taxon>
        <taxon>Fungi</taxon>
        <taxon>Dikarya</taxon>
        <taxon>Ascomycota</taxon>
        <taxon>Pezizomycotina</taxon>
        <taxon>Sordariomycetes</taxon>
        <taxon>Hypocreomycetidae</taxon>
        <taxon>Hypocreales</taxon>
        <taxon>Bionectriaceae</taxon>
        <taxon>Emericellopsis</taxon>
    </lineage>
</organism>
<dbReference type="AlphaFoldDB" id="A0A9P7ZN62"/>
<dbReference type="RefSeq" id="XP_046118675.1">
    <property type="nucleotide sequence ID" value="XM_046267219.1"/>
</dbReference>
<keyword evidence="1" id="KW-0812">Transmembrane</keyword>
<dbReference type="Proteomes" id="UP000887229">
    <property type="component" value="Unassembled WGS sequence"/>
</dbReference>
<name>A0A9P7ZN62_9HYPO</name>
<protein>
    <submittedName>
        <fullName evidence="2">Uncharacterized protein</fullName>
    </submittedName>
</protein>
<gene>
    <name evidence="2" type="ORF">F5Z01DRAFT_92165</name>
</gene>
<proteinExistence type="predicted"/>
<dbReference type="OrthoDB" id="4664297at2759"/>
<accession>A0A9P7ZN62</accession>
<comment type="caution">
    <text evidence="2">The sequence shown here is derived from an EMBL/GenBank/DDBJ whole genome shotgun (WGS) entry which is preliminary data.</text>
</comment>
<dbReference type="EMBL" id="MU251253">
    <property type="protein sequence ID" value="KAG9254751.1"/>
    <property type="molecule type" value="Genomic_DNA"/>
</dbReference>
<keyword evidence="1" id="KW-1133">Transmembrane helix</keyword>
<evidence type="ECO:0000313" key="2">
    <source>
        <dbReference type="EMBL" id="KAG9254751.1"/>
    </source>
</evidence>